<organism evidence="3">
    <name type="scientific">hydrothermal vent metagenome</name>
    <dbReference type="NCBI Taxonomy" id="652676"/>
    <lineage>
        <taxon>unclassified sequences</taxon>
        <taxon>metagenomes</taxon>
        <taxon>ecological metagenomes</taxon>
    </lineage>
</organism>
<dbReference type="AlphaFoldDB" id="A0A3B0RR12"/>
<keyword evidence="1" id="KW-0732">Signal</keyword>
<dbReference type="PANTHER" id="PTHR36504">
    <property type="entry name" value="LIPOPOLYSACCHARIDE EXPORT SYSTEM PROTEIN LPTA"/>
    <property type="match status" value="1"/>
</dbReference>
<sequence length="184" mass="19509">MKNSWVLAAFVMVFMLSLASSASAQLSSAGGPVDISADNLEVIDAKNLAIYIGHVDVIQDDARLQADRIEVQFAKGTSEQSGGALNASWGDIQSITAIGNVFYTTPGEVARSDRGVYKLSSDTITMTGDVVVTQAGNVIRSQALQINVRTGEASFVAGTTGRQSTDRVRSVFFPKTAEADDNEQ</sequence>
<evidence type="ECO:0000256" key="1">
    <source>
        <dbReference type="ARBA" id="ARBA00022729"/>
    </source>
</evidence>
<evidence type="ECO:0000259" key="2">
    <source>
        <dbReference type="Pfam" id="PF03968"/>
    </source>
</evidence>
<dbReference type="InterPro" id="IPR005653">
    <property type="entry name" value="OstA-like_N"/>
</dbReference>
<dbReference type="GO" id="GO:0015920">
    <property type="term" value="P:lipopolysaccharide transport"/>
    <property type="evidence" value="ECO:0007669"/>
    <property type="project" value="TreeGrafter"/>
</dbReference>
<dbReference type="PANTHER" id="PTHR36504:SF1">
    <property type="entry name" value="LIPOPOLYSACCHARIDE EXPORT SYSTEM PROTEIN LPTA"/>
    <property type="match status" value="1"/>
</dbReference>
<proteinExistence type="predicted"/>
<reference evidence="3" key="1">
    <citation type="submission" date="2018-06" db="EMBL/GenBank/DDBJ databases">
        <authorList>
            <person name="Zhirakovskaya E."/>
        </authorList>
    </citation>
    <scope>NUCLEOTIDE SEQUENCE</scope>
</reference>
<dbReference type="Gene3D" id="2.60.450.10">
    <property type="entry name" value="Lipopolysaccharide (LPS) transport protein A like domain"/>
    <property type="match status" value="1"/>
</dbReference>
<dbReference type="InterPro" id="IPR052037">
    <property type="entry name" value="LPS_export_LptA"/>
</dbReference>
<dbReference type="EMBL" id="UOEE01000210">
    <property type="protein sequence ID" value="VAV95820.1"/>
    <property type="molecule type" value="Genomic_DNA"/>
</dbReference>
<name>A0A3B0RR12_9ZZZZ</name>
<dbReference type="GO" id="GO:0030288">
    <property type="term" value="C:outer membrane-bounded periplasmic space"/>
    <property type="evidence" value="ECO:0007669"/>
    <property type="project" value="TreeGrafter"/>
</dbReference>
<gene>
    <name evidence="3" type="ORF">MNBD_ALPHA06-993</name>
</gene>
<accession>A0A3B0RR12</accession>
<dbReference type="GO" id="GO:0009279">
    <property type="term" value="C:cell outer membrane"/>
    <property type="evidence" value="ECO:0007669"/>
    <property type="project" value="TreeGrafter"/>
</dbReference>
<dbReference type="GO" id="GO:0017089">
    <property type="term" value="F:glycolipid transfer activity"/>
    <property type="evidence" value="ECO:0007669"/>
    <property type="project" value="TreeGrafter"/>
</dbReference>
<dbReference type="Pfam" id="PF03968">
    <property type="entry name" value="LptD_N"/>
    <property type="match status" value="1"/>
</dbReference>
<protein>
    <recommendedName>
        <fullName evidence="2">Organic solvent tolerance-like N-terminal domain-containing protein</fullName>
    </recommendedName>
</protein>
<evidence type="ECO:0000313" key="3">
    <source>
        <dbReference type="EMBL" id="VAV95820.1"/>
    </source>
</evidence>
<feature type="domain" description="Organic solvent tolerance-like N-terminal" evidence="2">
    <location>
        <begin position="35"/>
        <end position="151"/>
    </location>
</feature>